<proteinExistence type="predicted"/>
<feature type="chain" id="PRO_5040435711" evidence="1">
    <location>
        <begin position="19"/>
        <end position="295"/>
    </location>
</feature>
<organism evidence="2 3">
    <name type="scientific">Mortierella alpina</name>
    <name type="common">Oleaginous fungus</name>
    <name type="synonym">Mortierella renispora</name>
    <dbReference type="NCBI Taxonomy" id="64518"/>
    <lineage>
        <taxon>Eukaryota</taxon>
        <taxon>Fungi</taxon>
        <taxon>Fungi incertae sedis</taxon>
        <taxon>Mucoromycota</taxon>
        <taxon>Mortierellomycotina</taxon>
        <taxon>Mortierellomycetes</taxon>
        <taxon>Mortierellales</taxon>
        <taxon>Mortierellaceae</taxon>
        <taxon>Mortierella</taxon>
    </lineage>
</organism>
<protein>
    <submittedName>
        <fullName evidence="2">Uncharacterized protein</fullName>
    </submittedName>
</protein>
<evidence type="ECO:0000313" key="2">
    <source>
        <dbReference type="EMBL" id="KAF9942822.1"/>
    </source>
</evidence>
<keyword evidence="1" id="KW-0732">Signal</keyword>
<dbReference type="EMBL" id="JAAAHY010003352">
    <property type="protein sequence ID" value="KAF9942822.1"/>
    <property type="molecule type" value="Genomic_DNA"/>
</dbReference>
<accession>A0A9P6IP09</accession>
<evidence type="ECO:0000256" key="1">
    <source>
        <dbReference type="SAM" id="SignalP"/>
    </source>
</evidence>
<feature type="non-terminal residue" evidence="2">
    <location>
        <position position="295"/>
    </location>
</feature>
<evidence type="ECO:0000313" key="3">
    <source>
        <dbReference type="Proteomes" id="UP000738359"/>
    </source>
</evidence>
<dbReference type="Proteomes" id="UP000738359">
    <property type="component" value="Unassembled WGS sequence"/>
</dbReference>
<dbReference type="AlphaFoldDB" id="A0A9P6IP09"/>
<comment type="caution">
    <text evidence="2">The sequence shown here is derived from an EMBL/GenBank/DDBJ whole genome shotgun (WGS) entry which is preliminary data.</text>
</comment>
<sequence>KPPSCTILFLTLAGKSLSFIVTTGIKASTGIQLGALETVDTRVDSWTLELPNRGNSSSVLQALYDFQTKSVGKTVNFEVLADSKPIRVAEVAMTDNGNRPAYLTTPGALSIVRTLYRFETATAPCEPRSKCKLRMANTTLTPQSSPATMLDAPFHFWYIDADDNRKTTDFGTSPPVRVGAQAIIDVRSEYLAERPYTIITTYTDVDGTSVYAAVTTASFQMSVPETSKRFAKAAEQLIGSTNPLYPAIYTALNASFPIDTINYSDNGHVDMTEFADNEAILVLNNPTAATNNLTQ</sequence>
<gene>
    <name evidence="2" type="ORF">BGZ70_006086</name>
</gene>
<dbReference type="OrthoDB" id="2425671at2759"/>
<keyword evidence="3" id="KW-1185">Reference proteome</keyword>
<reference evidence="2" key="1">
    <citation type="journal article" date="2020" name="Fungal Divers.">
        <title>Resolving the Mortierellaceae phylogeny through synthesis of multi-gene phylogenetics and phylogenomics.</title>
        <authorList>
            <person name="Vandepol N."/>
            <person name="Liber J."/>
            <person name="Desiro A."/>
            <person name="Na H."/>
            <person name="Kennedy M."/>
            <person name="Barry K."/>
            <person name="Grigoriev I.V."/>
            <person name="Miller A.N."/>
            <person name="O'Donnell K."/>
            <person name="Stajich J.E."/>
            <person name="Bonito G."/>
        </authorList>
    </citation>
    <scope>NUCLEOTIDE SEQUENCE</scope>
    <source>
        <strain evidence="2">CK1249</strain>
    </source>
</reference>
<feature type="non-terminal residue" evidence="2">
    <location>
        <position position="1"/>
    </location>
</feature>
<feature type="signal peptide" evidence="1">
    <location>
        <begin position="1"/>
        <end position="18"/>
    </location>
</feature>
<name>A0A9P6IP09_MORAP</name>